<dbReference type="GO" id="GO:0016405">
    <property type="term" value="F:CoA-ligase activity"/>
    <property type="evidence" value="ECO:0007669"/>
    <property type="project" value="TreeGrafter"/>
</dbReference>
<dbReference type="InterPro" id="IPR025110">
    <property type="entry name" value="AMP-bd_C"/>
</dbReference>
<accession>V5HRC0</accession>
<dbReference type="Gene3D" id="3.30.300.30">
    <property type="match status" value="1"/>
</dbReference>
<dbReference type="EMBL" id="GANP01006041">
    <property type="protein sequence ID" value="JAB78427.1"/>
    <property type="molecule type" value="mRNA"/>
</dbReference>
<organism evidence="2">
    <name type="scientific">Ixodes ricinus</name>
    <name type="common">Common tick</name>
    <name type="synonym">Acarus ricinus</name>
    <dbReference type="NCBI Taxonomy" id="34613"/>
    <lineage>
        <taxon>Eukaryota</taxon>
        <taxon>Metazoa</taxon>
        <taxon>Ecdysozoa</taxon>
        <taxon>Arthropoda</taxon>
        <taxon>Chelicerata</taxon>
        <taxon>Arachnida</taxon>
        <taxon>Acari</taxon>
        <taxon>Parasitiformes</taxon>
        <taxon>Ixodida</taxon>
        <taxon>Ixodoidea</taxon>
        <taxon>Ixodidae</taxon>
        <taxon>Ixodinae</taxon>
        <taxon>Ixodes</taxon>
    </lineage>
</organism>
<evidence type="ECO:0000259" key="1">
    <source>
        <dbReference type="Pfam" id="PF13193"/>
    </source>
</evidence>
<reference evidence="2" key="1">
    <citation type="journal article" date="2015" name="Sci. Rep.">
        <title>Tissue- and time-dependent transcription in Ixodes ricinus salivary glands and midguts when blood feeding on the vertebrate host.</title>
        <authorList>
            <person name="Kotsyfakis M."/>
            <person name="Schwarz A."/>
            <person name="Erhart J."/>
            <person name="Ribeiro J.M."/>
        </authorList>
    </citation>
    <scope>NUCLEOTIDE SEQUENCE</scope>
    <source>
        <tissue evidence="2">Salivary gland and midgut</tissue>
    </source>
</reference>
<dbReference type="Gene3D" id="2.30.38.10">
    <property type="entry name" value="Luciferase, Domain 3"/>
    <property type="match status" value="1"/>
</dbReference>
<sequence length="119" mass="13358">PNEKGQALVKTPRAMKGYYGNPEATSKAITPDGWVRTGDILYYNEDGHFFFVERMIQVFCCMGIRVAPSSIERVLLSHEGIADAAVIGVLHPEYQEVAKAFVVLKKPRSEITEEKLKIF</sequence>
<dbReference type="AlphaFoldDB" id="V5HRC0"/>
<feature type="non-terminal residue" evidence="2">
    <location>
        <position position="1"/>
    </location>
</feature>
<feature type="non-terminal residue" evidence="2">
    <location>
        <position position="119"/>
    </location>
</feature>
<feature type="domain" description="AMP-binding enzyme C-terminal" evidence="1">
    <location>
        <begin position="71"/>
        <end position="117"/>
    </location>
</feature>
<dbReference type="PANTHER" id="PTHR24096">
    <property type="entry name" value="LONG-CHAIN-FATTY-ACID--COA LIGASE"/>
    <property type="match status" value="1"/>
</dbReference>
<dbReference type="SUPFAM" id="SSF56801">
    <property type="entry name" value="Acetyl-CoA synthetase-like"/>
    <property type="match status" value="1"/>
</dbReference>
<protein>
    <submittedName>
        <fullName evidence="2">Putative acyl-coa synthetase</fullName>
    </submittedName>
</protein>
<dbReference type="Pfam" id="PF13193">
    <property type="entry name" value="AMP-binding_C"/>
    <property type="match status" value="1"/>
</dbReference>
<dbReference type="InterPro" id="IPR045851">
    <property type="entry name" value="AMP-bd_C_sf"/>
</dbReference>
<dbReference type="PANTHER" id="PTHR24096:SF422">
    <property type="entry name" value="BCDNA.GH02901"/>
    <property type="match status" value="1"/>
</dbReference>
<evidence type="ECO:0000313" key="2">
    <source>
        <dbReference type="EMBL" id="JAB78427.1"/>
    </source>
</evidence>
<proteinExistence type="evidence at transcript level"/>
<name>V5HRC0_IXORI</name>